<keyword evidence="2" id="KW-1185">Reference proteome</keyword>
<proteinExistence type="predicted"/>
<organism evidence="1 2">
    <name type="scientific">Imbroritus primus</name>
    <dbReference type="NCBI Taxonomy" id="3058603"/>
    <lineage>
        <taxon>Bacteria</taxon>
        <taxon>Pseudomonadati</taxon>
        <taxon>Pseudomonadota</taxon>
        <taxon>Betaproteobacteria</taxon>
        <taxon>Burkholderiales</taxon>
        <taxon>Burkholderiaceae</taxon>
        <taxon>Imbroritus</taxon>
    </lineage>
</organism>
<dbReference type="Proteomes" id="UP000004277">
    <property type="component" value="Unassembled WGS sequence"/>
</dbReference>
<reference evidence="1" key="1">
    <citation type="submission" date="2019-05" db="EMBL/GenBank/DDBJ databases">
        <title>Revised genome assembly of Burkholderiaceae (previously Ralstonia) sp. PBA.</title>
        <authorList>
            <person name="Gan H.M."/>
        </authorList>
    </citation>
    <scope>NUCLEOTIDE SEQUENCE</scope>
    <source>
        <strain evidence="1">PBA</strain>
    </source>
</reference>
<evidence type="ECO:0000313" key="2">
    <source>
        <dbReference type="Proteomes" id="UP000004277"/>
    </source>
</evidence>
<evidence type="ECO:0000313" key="1">
    <source>
        <dbReference type="EMBL" id="TMS59091.1"/>
    </source>
</evidence>
<comment type="caution">
    <text evidence="1">The sequence shown here is derived from an EMBL/GenBank/DDBJ whole genome shotgun (WGS) entry which is preliminary data.</text>
</comment>
<accession>A0ACD3SSA4</accession>
<name>A0ACD3SSA4_9BURK</name>
<dbReference type="EMBL" id="AKCV02000013">
    <property type="protein sequence ID" value="TMS59091.1"/>
    <property type="molecule type" value="Genomic_DNA"/>
</dbReference>
<sequence>MPARRAPDDSRTASAAQPAGCSQPSHPFRRGLVWFRRDLRCVDHAALHHALAQCETVLCVFVFDPDLLEPLARAPDRAGHRRVAFLHGCVAALDAALAVSGNRLIVQHGRAVESLASLVETLGIDALFYNRDYEPAAIARDEAVTARLQALSCVCFDFKDQVIFERGEVLTAQGQPFSVFTPYKNAWLRRLTPADLAPRDVVLRAAPAAEPTAAATMPTLAQLGFDAAPETPPLAPGSAAAEALLDDFLARLDDYHVRRDFPAVRGPSYLSAHLRFGTVSIRTLAACAHQRMLAGSRGAETWLSELIWREFYMMILAHHPRVAAGESFKPEYDRIRWAEGTAAEEAFAAWCAGRTGYPLVDAAMLQLNTTGYMHNRLRMVTASFLCKDLGIDWRRGEAYFAARLTDHDFAANNGGWQWASSSGCDAQPYFRIFNPVTQSTRFDPQGKFIRRYLPQLAKLPDRDIHAPWAASATVLAEAGVKLGKDYPYPLVDHAEARQQTLERYQVVKATSGPPQEAKRPVRNSGKHAGSSQG</sequence>
<protein>
    <submittedName>
        <fullName evidence="1">Deoxyribodipyrimidine photo-lyase</fullName>
    </submittedName>
</protein>
<gene>
    <name evidence="1" type="ORF">MW7_004260</name>
</gene>